<comment type="similarity">
    <text evidence="2">In the C-terminal section; belongs to the transpeptidase family.</text>
</comment>
<evidence type="ECO:0000259" key="15">
    <source>
        <dbReference type="Pfam" id="PF00905"/>
    </source>
</evidence>
<evidence type="ECO:0000256" key="13">
    <source>
        <dbReference type="SAM" id="MobiDB-lite"/>
    </source>
</evidence>
<keyword evidence="5" id="KW-0645">Protease</keyword>
<dbReference type="PANTHER" id="PTHR32282:SF33">
    <property type="entry name" value="PEPTIDOGLYCAN GLYCOSYLTRANSFERASE"/>
    <property type="match status" value="1"/>
</dbReference>
<evidence type="ECO:0000256" key="3">
    <source>
        <dbReference type="ARBA" id="ARBA00007739"/>
    </source>
</evidence>
<evidence type="ECO:0000256" key="4">
    <source>
        <dbReference type="ARBA" id="ARBA00022645"/>
    </source>
</evidence>
<keyword evidence="14" id="KW-1133">Transmembrane helix</keyword>
<keyword evidence="8" id="KW-0378">Hydrolase</keyword>
<keyword evidence="9" id="KW-0511">Multifunctional enzyme</keyword>
<evidence type="ECO:0000256" key="12">
    <source>
        <dbReference type="SAM" id="Coils"/>
    </source>
</evidence>
<evidence type="ECO:0000256" key="2">
    <source>
        <dbReference type="ARBA" id="ARBA00007090"/>
    </source>
</evidence>
<evidence type="ECO:0000256" key="9">
    <source>
        <dbReference type="ARBA" id="ARBA00023268"/>
    </source>
</evidence>
<keyword evidence="4" id="KW-0121">Carboxypeptidase</keyword>
<feature type="domain" description="Penicillin-binding protein transpeptidase" evidence="15">
    <location>
        <begin position="389"/>
        <end position="625"/>
    </location>
</feature>
<reference evidence="18" key="1">
    <citation type="journal article" date="2019" name="Int. J. Syst. Evol. Microbiol.">
        <title>The Global Catalogue of Microorganisms (GCM) 10K type strain sequencing project: providing services to taxonomists for standard genome sequencing and annotation.</title>
        <authorList>
            <consortium name="The Broad Institute Genomics Platform"/>
            <consortium name="The Broad Institute Genome Sequencing Center for Infectious Disease"/>
            <person name="Wu L."/>
            <person name="Ma J."/>
        </authorList>
    </citation>
    <scope>NUCLEOTIDE SEQUENCE [LARGE SCALE GENOMIC DNA]</scope>
    <source>
        <strain evidence="18">NBRC 110140</strain>
    </source>
</reference>
<dbReference type="Gene3D" id="1.10.3810.10">
    <property type="entry name" value="Biosynthetic peptidoglycan transglycosylase-like"/>
    <property type="match status" value="1"/>
</dbReference>
<evidence type="ECO:0000256" key="5">
    <source>
        <dbReference type="ARBA" id="ARBA00022670"/>
    </source>
</evidence>
<comment type="catalytic activity">
    <reaction evidence="11">
        <text>[GlcNAc-(1-&gt;4)-Mur2Ac(oyl-L-Ala-gamma-D-Glu-L-Lys-D-Ala-D-Ala)](n)-di-trans,octa-cis-undecaprenyl diphosphate + beta-D-GlcNAc-(1-&gt;4)-Mur2Ac(oyl-L-Ala-gamma-D-Glu-L-Lys-D-Ala-D-Ala)-di-trans,octa-cis-undecaprenyl diphosphate = [GlcNAc-(1-&gt;4)-Mur2Ac(oyl-L-Ala-gamma-D-Glu-L-Lys-D-Ala-D-Ala)](n+1)-di-trans,octa-cis-undecaprenyl diphosphate + di-trans,octa-cis-undecaprenyl diphosphate + H(+)</text>
        <dbReference type="Rhea" id="RHEA:23708"/>
        <dbReference type="Rhea" id="RHEA-COMP:9602"/>
        <dbReference type="Rhea" id="RHEA-COMP:9603"/>
        <dbReference type="ChEBI" id="CHEBI:15378"/>
        <dbReference type="ChEBI" id="CHEBI:58405"/>
        <dbReference type="ChEBI" id="CHEBI:60033"/>
        <dbReference type="ChEBI" id="CHEBI:78435"/>
        <dbReference type="EC" id="2.4.99.28"/>
    </reaction>
</comment>
<dbReference type="NCBIfam" id="TIGR02074">
    <property type="entry name" value="PBP_1a_fam"/>
    <property type="match status" value="1"/>
</dbReference>
<dbReference type="InterPro" id="IPR050396">
    <property type="entry name" value="Glycosyltr_51/Transpeptidase"/>
</dbReference>
<feature type="compositionally biased region" description="Basic residues" evidence="13">
    <location>
        <begin position="30"/>
        <end position="54"/>
    </location>
</feature>
<feature type="transmembrane region" description="Helical" evidence="14">
    <location>
        <begin position="61"/>
        <end position="78"/>
    </location>
</feature>
<feature type="coiled-coil region" evidence="12">
    <location>
        <begin position="678"/>
        <end position="712"/>
    </location>
</feature>
<dbReference type="InterPro" id="IPR001264">
    <property type="entry name" value="Glyco_trans_51"/>
</dbReference>
<keyword evidence="7 17" id="KW-0808">Transferase</keyword>
<dbReference type="SUPFAM" id="SSF56601">
    <property type="entry name" value="beta-lactamase/transpeptidase-like"/>
    <property type="match status" value="1"/>
</dbReference>
<keyword evidence="14" id="KW-0472">Membrane</keyword>
<dbReference type="Pfam" id="PF00905">
    <property type="entry name" value="Transpeptidase"/>
    <property type="match status" value="1"/>
</dbReference>
<dbReference type="Proteomes" id="UP001156694">
    <property type="component" value="Unassembled WGS sequence"/>
</dbReference>
<sequence length="724" mass="78126">MSNSPAKPPKKPAPLVAPKRDFHSTSTAKPKPRAQKAPKRKPSPSKAARKKTGAKKRSGNIFIRILSLLFGTLWRVIWWSGIRLSILGALILGGGIIYYYSQLPAATVLMDDRAKGSVTMLDGDGRVFAWRGDQFGGVVSSDTVSEHLKHAVIATEDKRFYGHLGISPRGIVGAIRTNIREGRKPWEGHGGSTITQQIAKGVYFEDTPGLQRKLLEVPMSMAMELKYTKDEILAIYLNRAFLGNGSFGFAAASQRYFGKTAADVTVAEAAMLAGLLKAPSSTNPIRNLGRAQARANLIVGLMEDQGYISLGQAEAARNNPAQLSQVAAEKAGGYFADWILEAAPEFIIKDANADVVIKTTFDKRIQRSAEEALGVVFQKLKAGSKAQGAIVVMSRDGAVRAMVGGRKNEFAGSFNRATQALRQTGSSFKPFVYAAALEAGFRYDSVVEDSPVTIPTPSGPWTPKNYSGNFLGEITMTEALLKSVNTVAVKVSEEVGRTRVRAVAGDFGVANDIPSVPSLALGAAESTLLEMTGAYAGILNSGVAARPYGLESLTIQGDSEPLLHKEDDAGLRVINPEAAAQLTYMMHQVVKQGTGRRADLGTRQAAGKTGTTNSARDAWFIGFTADYVAGVWMGYDDNSVLSGVTGGGMPADIWRETMQRVHEGLPETPLNMSLPEDLPRFEDNGLSIEDEIRKLEREIAREARRMERQKNGGGLKKLFEGIFN</sequence>
<comment type="caution">
    <text evidence="17">The sequence shown here is derived from an EMBL/GenBank/DDBJ whole genome shotgun (WGS) entry which is preliminary data.</text>
</comment>
<comment type="pathway">
    <text evidence="1">Cell wall biogenesis; peptidoglycan biosynthesis.</text>
</comment>
<dbReference type="GO" id="GO:0016740">
    <property type="term" value="F:transferase activity"/>
    <property type="evidence" value="ECO:0007669"/>
    <property type="project" value="UniProtKB-KW"/>
</dbReference>
<evidence type="ECO:0000256" key="7">
    <source>
        <dbReference type="ARBA" id="ARBA00022679"/>
    </source>
</evidence>
<evidence type="ECO:0000256" key="10">
    <source>
        <dbReference type="ARBA" id="ARBA00044770"/>
    </source>
</evidence>
<dbReference type="InterPro" id="IPR001460">
    <property type="entry name" value="PCN-bd_Tpept"/>
</dbReference>
<organism evidence="17 18">
    <name type="scientific">Amylibacter marinus</name>
    <dbReference type="NCBI Taxonomy" id="1475483"/>
    <lineage>
        <taxon>Bacteria</taxon>
        <taxon>Pseudomonadati</taxon>
        <taxon>Pseudomonadota</taxon>
        <taxon>Alphaproteobacteria</taxon>
        <taxon>Rhodobacterales</taxon>
        <taxon>Paracoccaceae</taxon>
        <taxon>Amylibacter</taxon>
    </lineage>
</organism>
<name>A0ABQ5VWV3_9RHOB</name>
<comment type="similarity">
    <text evidence="3">In the N-terminal section; belongs to the glycosyltransferase 51 family.</text>
</comment>
<evidence type="ECO:0000313" key="17">
    <source>
        <dbReference type="EMBL" id="GLQ35684.1"/>
    </source>
</evidence>
<keyword evidence="6" id="KW-0328">Glycosyltransferase</keyword>
<dbReference type="EMBL" id="BSNN01000004">
    <property type="protein sequence ID" value="GLQ35684.1"/>
    <property type="molecule type" value="Genomic_DNA"/>
</dbReference>
<evidence type="ECO:0000256" key="6">
    <source>
        <dbReference type="ARBA" id="ARBA00022676"/>
    </source>
</evidence>
<dbReference type="PANTHER" id="PTHR32282">
    <property type="entry name" value="BINDING PROTEIN TRANSPEPTIDASE, PUTATIVE-RELATED"/>
    <property type="match status" value="1"/>
</dbReference>
<dbReference type="InterPro" id="IPR023346">
    <property type="entry name" value="Lysozyme-like_dom_sf"/>
</dbReference>
<gene>
    <name evidence="17" type="primary">MrcB</name>
    <name evidence="17" type="ORF">GCM10007939_19670</name>
</gene>
<protein>
    <recommendedName>
        <fullName evidence="10">peptidoglycan glycosyltransferase</fullName>
        <ecNumber evidence="10">2.4.99.28</ecNumber>
    </recommendedName>
</protein>
<evidence type="ECO:0000259" key="16">
    <source>
        <dbReference type="Pfam" id="PF00912"/>
    </source>
</evidence>
<dbReference type="Gene3D" id="3.40.710.10">
    <property type="entry name" value="DD-peptidase/beta-lactamase superfamily"/>
    <property type="match status" value="1"/>
</dbReference>
<dbReference type="InterPro" id="IPR036950">
    <property type="entry name" value="PBP_transglycosylase"/>
</dbReference>
<keyword evidence="18" id="KW-1185">Reference proteome</keyword>
<dbReference type="EC" id="2.4.99.28" evidence="10"/>
<evidence type="ECO:0000256" key="8">
    <source>
        <dbReference type="ARBA" id="ARBA00022801"/>
    </source>
</evidence>
<evidence type="ECO:0000256" key="1">
    <source>
        <dbReference type="ARBA" id="ARBA00004752"/>
    </source>
</evidence>
<keyword evidence="12" id="KW-0175">Coiled coil</keyword>
<dbReference type="InterPro" id="IPR012338">
    <property type="entry name" value="Beta-lactam/transpept-like"/>
</dbReference>
<dbReference type="SUPFAM" id="SSF53955">
    <property type="entry name" value="Lysozyme-like"/>
    <property type="match status" value="1"/>
</dbReference>
<feature type="domain" description="Glycosyl transferase family 51" evidence="16">
    <location>
        <begin position="137"/>
        <end position="302"/>
    </location>
</feature>
<feature type="region of interest" description="Disordered" evidence="13">
    <location>
        <begin position="1"/>
        <end position="54"/>
    </location>
</feature>
<dbReference type="RefSeq" id="WP_284378449.1">
    <property type="nucleotide sequence ID" value="NZ_BSNN01000004.1"/>
</dbReference>
<evidence type="ECO:0000256" key="14">
    <source>
        <dbReference type="SAM" id="Phobius"/>
    </source>
</evidence>
<keyword evidence="14" id="KW-0812">Transmembrane</keyword>
<evidence type="ECO:0000256" key="11">
    <source>
        <dbReference type="ARBA" id="ARBA00049902"/>
    </source>
</evidence>
<proteinExistence type="inferred from homology"/>
<evidence type="ECO:0000313" key="18">
    <source>
        <dbReference type="Proteomes" id="UP001156694"/>
    </source>
</evidence>
<accession>A0ABQ5VWV3</accession>
<dbReference type="Pfam" id="PF00912">
    <property type="entry name" value="Transgly"/>
    <property type="match status" value="1"/>
</dbReference>